<evidence type="ECO:0000256" key="1">
    <source>
        <dbReference type="SAM" id="Phobius"/>
    </source>
</evidence>
<comment type="caution">
    <text evidence="2">The sequence shown here is derived from an EMBL/GenBank/DDBJ whole genome shotgun (WGS) entry which is preliminary data.</text>
</comment>
<organism evidence="2 3">
    <name type="scientific">Caerostris extrusa</name>
    <name type="common">Bark spider</name>
    <name type="synonym">Caerostris bankana</name>
    <dbReference type="NCBI Taxonomy" id="172846"/>
    <lineage>
        <taxon>Eukaryota</taxon>
        <taxon>Metazoa</taxon>
        <taxon>Ecdysozoa</taxon>
        <taxon>Arthropoda</taxon>
        <taxon>Chelicerata</taxon>
        <taxon>Arachnida</taxon>
        <taxon>Araneae</taxon>
        <taxon>Araneomorphae</taxon>
        <taxon>Entelegynae</taxon>
        <taxon>Araneoidea</taxon>
        <taxon>Araneidae</taxon>
        <taxon>Caerostris</taxon>
    </lineage>
</organism>
<keyword evidence="1" id="KW-0472">Membrane</keyword>
<accession>A0AAV4S2X5</accession>
<dbReference type="Proteomes" id="UP001054945">
    <property type="component" value="Unassembled WGS sequence"/>
</dbReference>
<evidence type="ECO:0000313" key="2">
    <source>
        <dbReference type="EMBL" id="GIY26757.1"/>
    </source>
</evidence>
<dbReference type="AlphaFoldDB" id="A0AAV4S2X5"/>
<reference evidence="2 3" key="1">
    <citation type="submission" date="2021-06" db="EMBL/GenBank/DDBJ databases">
        <title>Caerostris extrusa draft genome.</title>
        <authorList>
            <person name="Kono N."/>
            <person name="Arakawa K."/>
        </authorList>
    </citation>
    <scope>NUCLEOTIDE SEQUENCE [LARGE SCALE GENOMIC DNA]</scope>
</reference>
<keyword evidence="3" id="KW-1185">Reference proteome</keyword>
<dbReference type="EMBL" id="BPLR01008727">
    <property type="protein sequence ID" value="GIY26757.1"/>
    <property type="molecule type" value="Genomic_DNA"/>
</dbReference>
<keyword evidence="1" id="KW-1133">Transmembrane helix</keyword>
<protein>
    <submittedName>
        <fullName evidence="2">Uncharacterized protein</fullName>
    </submittedName>
</protein>
<feature type="transmembrane region" description="Helical" evidence="1">
    <location>
        <begin position="34"/>
        <end position="57"/>
    </location>
</feature>
<keyword evidence="1" id="KW-0812">Transmembrane</keyword>
<sequence length="93" mass="10156">MQAVFGLELIAINGFATFESITTIPLPVISVDLLLFWTTTTPLITSLLEISVASLLLRNITTTQSTTPFQKSQSLALNFMQPIPVTIPPLCIH</sequence>
<gene>
    <name evidence="2" type="ORF">CEXT_208171</name>
</gene>
<name>A0AAV4S2X5_CAEEX</name>
<evidence type="ECO:0000313" key="3">
    <source>
        <dbReference type="Proteomes" id="UP001054945"/>
    </source>
</evidence>
<proteinExistence type="predicted"/>